<dbReference type="AlphaFoldDB" id="A0A667XV86"/>
<dbReference type="Proteomes" id="UP000472263">
    <property type="component" value="Chromosome 5"/>
</dbReference>
<dbReference type="InterPro" id="IPR036259">
    <property type="entry name" value="MFS_trans_sf"/>
</dbReference>
<feature type="transmembrane region" description="Helical" evidence="14">
    <location>
        <begin position="286"/>
        <end position="313"/>
    </location>
</feature>
<evidence type="ECO:0000256" key="8">
    <source>
        <dbReference type="ARBA" id="ARBA00022597"/>
    </source>
</evidence>
<dbReference type="Gene3D" id="1.20.1250.20">
    <property type="entry name" value="MFS general substrate transporter like domains"/>
    <property type="match status" value="1"/>
</dbReference>
<evidence type="ECO:0000259" key="15">
    <source>
        <dbReference type="PROSITE" id="PS50850"/>
    </source>
</evidence>
<evidence type="ECO:0000256" key="5">
    <source>
        <dbReference type="ARBA" id="ARBA00015973"/>
    </source>
</evidence>
<evidence type="ECO:0000256" key="10">
    <source>
        <dbReference type="ARBA" id="ARBA00022989"/>
    </source>
</evidence>
<dbReference type="GO" id="GO:0070837">
    <property type="term" value="P:dehydroascorbic acid transport"/>
    <property type="evidence" value="ECO:0007669"/>
    <property type="project" value="TreeGrafter"/>
</dbReference>
<accession>A0A667XV86</accession>
<feature type="transmembrane region" description="Helical" evidence="14">
    <location>
        <begin position="77"/>
        <end position="97"/>
    </location>
</feature>
<protein>
    <recommendedName>
        <fullName evidence="5">Solute carrier family 2, facilitated glucose transporter member 5</fullName>
    </recommendedName>
    <alternativeName>
        <fullName evidence="13">Fructose transporter</fullName>
    </alternativeName>
    <alternativeName>
        <fullName evidence="12">Glucose transporter type 5, small intestine</fullName>
    </alternativeName>
</protein>
<comment type="catalytic activity">
    <reaction evidence="1">
        <text>D-fructose(out) = D-fructose(in)</text>
        <dbReference type="Rhea" id="RHEA:60372"/>
        <dbReference type="ChEBI" id="CHEBI:37721"/>
    </reaction>
</comment>
<evidence type="ECO:0000256" key="3">
    <source>
        <dbReference type="ARBA" id="ARBA00004651"/>
    </source>
</evidence>
<keyword evidence="11 14" id="KW-0472">Membrane</keyword>
<keyword evidence="8" id="KW-0762">Sugar transport</keyword>
<feature type="transmembrane region" description="Helical" evidence="14">
    <location>
        <begin position="109"/>
        <end position="130"/>
    </location>
</feature>
<proteinExistence type="inferred from homology"/>
<evidence type="ECO:0000256" key="2">
    <source>
        <dbReference type="ARBA" id="ARBA00004135"/>
    </source>
</evidence>
<dbReference type="GO" id="GO:0055056">
    <property type="term" value="F:D-glucose transmembrane transporter activity"/>
    <property type="evidence" value="ECO:0007669"/>
    <property type="project" value="TreeGrafter"/>
</dbReference>
<dbReference type="PROSITE" id="PS50850">
    <property type="entry name" value="MFS"/>
    <property type="match status" value="1"/>
</dbReference>
<evidence type="ECO:0000256" key="4">
    <source>
        <dbReference type="ARBA" id="ARBA00007004"/>
    </source>
</evidence>
<dbReference type="GO" id="GO:1990539">
    <property type="term" value="P:fructose import across plasma membrane"/>
    <property type="evidence" value="ECO:0007669"/>
    <property type="project" value="UniProtKB-ARBA"/>
</dbReference>
<feature type="domain" description="Major facilitator superfamily (MFS) profile" evidence="15">
    <location>
        <begin position="29"/>
        <end position="472"/>
    </location>
</feature>
<dbReference type="GO" id="GO:0005353">
    <property type="term" value="F:fructose transmembrane transporter activity"/>
    <property type="evidence" value="ECO:0007669"/>
    <property type="project" value="UniProtKB-ARBA"/>
</dbReference>
<comment type="subcellular location">
    <subcellularLocation>
        <location evidence="2">Cell membrane</location>
        <location evidence="2">Sarcolemma</location>
    </subcellularLocation>
    <subcellularLocation>
        <location evidence="3">Cell membrane</location>
        <topology evidence="3">Multi-pass membrane protein</topology>
    </subcellularLocation>
</comment>
<feature type="transmembrane region" description="Helical" evidence="14">
    <location>
        <begin position="352"/>
        <end position="373"/>
    </location>
</feature>
<gene>
    <name evidence="16" type="primary">slc2a9l1</name>
</gene>
<dbReference type="SUPFAM" id="SSF103473">
    <property type="entry name" value="MFS general substrate transporter"/>
    <property type="match status" value="1"/>
</dbReference>
<evidence type="ECO:0000256" key="7">
    <source>
        <dbReference type="ARBA" id="ARBA00022475"/>
    </source>
</evidence>
<keyword evidence="7" id="KW-1003">Cell membrane</keyword>
<feature type="transmembrane region" description="Helical" evidence="14">
    <location>
        <begin position="379"/>
        <end position="404"/>
    </location>
</feature>
<keyword evidence="9 14" id="KW-0812">Transmembrane</keyword>
<dbReference type="Ensembl" id="ENSMMDT00005022072.1">
    <property type="protein sequence ID" value="ENSMMDP00005021585.1"/>
    <property type="gene ID" value="ENSMMDG00005010543.1"/>
</dbReference>
<keyword evidence="10 14" id="KW-1133">Transmembrane helix</keyword>
<comment type="similarity">
    <text evidence="4">Belongs to the major facilitator superfamily. Sugar transporter (TC 2.A.1.1) family. Glucose transporter subfamily.</text>
</comment>
<dbReference type="PANTHER" id="PTHR23503">
    <property type="entry name" value="SOLUTE CARRIER FAMILY 2"/>
    <property type="match status" value="1"/>
</dbReference>
<dbReference type="InParanoid" id="A0A667XV86"/>
<feature type="transmembrane region" description="Helical" evidence="14">
    <location>
        <begin position="425"/>
        <end position="442"/>
    </location>
</feature>
<dbReference type="InterPro" id="IPR020846">
    <property type="entry name" value="MFS_dom"/>
</dbReference>
<evidence type="ECO:0000256" key="14">
    <source>
        <dbReference type="SAM" id="Phobius"/>
    </source>
</evidence>
<evidence type="ECO:0000256" key="13">
    <source>
        <dbReference type="ARBA" id="ARBA00031099"/>
    </source>
</evidence>
<evidence type="ECO:0000256" key="1">
    <source>
        <dbReference type="ARBA" id="ARBA00000590"/>
    </source>
</evidence>
<dbReference type="FunFam" id="1.20.1250.20:FF:001511">
    <property type="entry name" value="Solute carrier family 2, facilitated glucose transporter member 5"/>
    <property type="match status" value="1"/>
</dbReference>
<evidence type="ECO:0000256" key="11">
    <source>
        <dbReference type="ARBA" id="ARBA00023136"/>
    </source>
</evidence>
<dbReference type="GeneTree" id="ENSGT00940000166173"/>
<evidence type="ECO:0000256" key="9">
    <source>
        <dbReference type="ARBA" id="ARBA00022692"/>
    </source>
</evidence>
<dbReference type="PANTHER" id="PTHR23503:SF130">
    <property type="entry name" value="SOLUTE CARRIER FAMILY 2 (FACILITATED GLUCOSE TRANSPORTER), MEMBER 9-LIKE 1"/>
    <property type="match status" value="1"/>
</dbReference>
<organism evidence="16 17">
    <name type="scientific">Myripristis murdjan</name>
    <name type="common">pinecone soldierfish</name>
    <dbReference type="NCBI Taxonomy" id="586833"/>
    <lineage>
        <taxon>Eukaryota</taxon>
        <taxon>Metazoa</taxon>
        <taxon>Chordata</taxon>
        <taxon>Craniata</taxon>
        <taxon>Vertebrata</taxon>
        <taxon>Euteleostomi</taxon>
        <taxon>Actinopterygii</taxon>
        <taxon>Neopterygii</taxon>
        <taxon>Teleostei</taxon>
        <taxon>Neoteleostei</taxon>
        <taxon>Acanthomorphata</taxon>
        <taxon>Holocentriformes</taxon>
        <taxon>Holocentridae</taxon>
        <taxon>Myripristis</taxon>
    </lineage>
</organism>
<evidence type="ECO:0000313" key="17">
    <source>
        <dbReference type="Proteomes" id="UP000472263"/>
    </source>
</evidence>
<evidence type="ECO:0000256" key="12">
    <source>
        <dbReference type="ARBA" id="ARBA00029961"/>
    </source>
</evidence>
<dbReference type="InterPro" id="IPR045263">
    <property type="entry name" value="GLUT"/>
</dbReference>
<name>A0A667XV86_9TELE</name>
<keyword evidence="6" id="KW-0813">Transport</keyword>
<dbReference type="GO" id="GO:0046323">
    <property type="term" value="P:D-glucose import"/>
    <property type="evidence" value="ECO:0007669"/>
    <property type="project" value="TreeGrafter"/>
</dbReference>
<keyword evidence="17" id="KW-1185">Reference proteome</keyword>
<dbReference type="InterPro" id="IPR005829">
    <property type="entry name" value="Sugar_transporter_CS"/>
</dbReference>
<dbReference type="PROSITE" id="PS00217">
    <property type="entry name" value="SUGAR_TRANSPORT_2"/>
    <property type="match status" value="1"/>
</dbReference>
<reference evidence="16" key="2">
    <citation type="submission" date="2025-08" db="UniProtKB">
        <authorList>
            <consortium name="Ensembl"/>
        </authorList>
    </citation>
    <scope>IDENTIFICATION</scope>
</reference>
<feature type="transmembrane region" description="Helical" evidence="14">
    <location>
        <begin position="448"/>
        <end position="468"/>
    </location>
</feature>
<evidence type="ECO:0000256" key="6">
    <source>
        <dbReference type="ARBA" id="ARBA00022448"/>
    </source>
</evidence>
<dbReference type="GO" id="GO:0042383">
    <property type="term" value="C:sarcolemma"/>
    <property type="evidence" value="ECO:0007669"/>
    <property type="project" value="UniProtKB-SubCell"/>
</dbReference>
<reference evidence="16" key="3">
    <citation type="submission" date="2025-09" db="UniProtKB">
        <authorList>
            <consortium name="Ensembl"/>
        </authorList>
    </citation>
    <scope>IDENTIFICATION</scope>
</reference>
<sequence length="503" mass="55023">MSEANGSPGQDRMETLLRQLTRGNALFFILILGIGGSFQNGFHIVGVSSPSPFIQSFINSTWYERYGELPPPQTVTLIWSAIVSTYAIGGLLGALSAKFLTGMLGRKRAMLGNNFISIVAAAVMLTSKAASSFECIILARFVFGLSAGLGVCIQSIYLAESSPQKIRGMVTLTTATFTSIGKLSGQFFGLSEILGREEHWNILLSVPACLSVVQLLVLPFFPEAPRYLLIEKGDAEACRKALQSLWGQGEYKQEMEGMAAEQSVVKGVRPKSLLELLRDRSVRWQLISMAVIYGCTQFSASPTISVFSFDIFLKAGIPREKIRYVTLGIGATEVLSSISCGLMIEHTGRRPLLWGGFGAMSAIQVFLTITLNLKDSSYWVPYITVVLIILLIISYVGGPVGVATSLSTELFIQSYRPAAVSLMSFQRWLSFSLIGLVFPFLIEALESYCFVLFASVSLLGFLFTFFILPETKGKTLVEISEEFKAITVCGKSFSEDEPVETKL</sequence>
<dbReference type="InterPro" id="IPR005828">
    <property type="entry name" value="MFS_sugar_transport-like"/>
</dbReference>
<feature type="transmembrane region" description="Helical" evidence="14">
    <location>
        <begin position="25"/>
        <end position="45"/>
    </location>
</feature>
<dbReference type="Pfam" id="PF00083">
    <property type="entry name" value="Sugar_tr"/>
    <property type="match status" value="1"/>
</dbReference>
<evidence type="ECO:0000313" key="16">
    <source>
        <dbReference type="Ensembl" id="ENSMMDP00005021585.1"/>
    </source>
</evidence>
<feature type="transmembrane region" description="Helical" evidence="14">
    <location>
        <begin position="136"/>
        <end position="159"/>
    </location>
</feature>
<reference evidence="16" key="1">
    <citation type="submission" date="2019-06" db="EMBL/GenBank/DDBJ databases">
        <authorList>
            <consortium name="Wellcome Sanger Institute Data Sharing"/>
        </authorList>
    </citation>
    <scope>NUCLEOTIDE SEQUENCE [LARGE SCALE GENOMIC DNA]</scope>
</reference>